<evidence type="ECO:0000313" key="2">
    <source>
        <dbReference type="EMBL" id="BBB32294.1"/>
    </source>
</evidence>
<keyword evidence="1" id="KW-0812">Transmembrane</keyword>
<dbReference type="Proteomes" id="UP000595564">
    <property type="component" value="Chromosome"/>
</dbReference>
<feature type="transmembrane region" description="Helical" evidence="1">
    <location>
        <begin position="6"/>
        <end position="31"/>
    </location>
</feature>
<feature type="transmembrane region" description="Helical" evidence="1">
    <location>
        <begin position="213"/>
        <end position="232"/>
    </location>
</feature>
<dbReference type="KEGG" id="thyd:TTHT_0723"/>
<sequence length="243" mass="27202">MGSTQYTGLLVNAAVSFIVFISSWFLAIKVIKKKAYGKARIPALAFSVVWLDIGLIYLSVAIRTIAAYFGLEQMDKMFFYADNFFGAMLAGTIIFFTTYFLFKNKKVADSLAIIWVIAGFIWFYFDVKIGAQRVGVSYWLSEWKPGSEMLMIAFGAMFYVPGLIALILLLLTSKKASSRTSKYKIVMTALSLFIGATLMMIDLAGTKNPIAGLFVRVLIAFVTILGHLAYFPTKKIEEWLERG</sequence>
<accession>A0A7R6SY16</accession>
<evidence type="ECO:0000313" key="3">
    <source>
        <dbReference type="Proteomes" id="UP000595564"/>
    </source>
</evidence>
<feature type="transmembrane region" description="Helical" evidence="1">
    <location>
        <begin position="107"/>
        <end position="125"/>
    </location>
</feature>
<proteinExistence type="predicted"/>
<dbReference type="EMBL" id="AP017470">
    <property type="protein sequence ID" value="BBB32294.1"/>
    <property type="molecule type" value="Genomic_DNA"/>
</dbReference>
<evidence type="ECO:0000256" key="1">
    <source>
        <dbReference type="SAM" id="Phobius"/>
    </source>
</evidence>
<keyword evidence="1" id="KW-1133">Transmembrane helix</keyword>
<organism evidence="2 3">
    <name type="scientific">Thermotomaculum hydrothermale</name>
    <dbReference type="NCBI Taxonomy" id="981385"/>
    <lineage>
        <taxon>Bacteria</taxon>
        <taxon>Pseudomonadati</taxon>
        <taxon>Acidobacteriota</taxon>
        <taxon>Holophagae</taxon>
        <taxon>Thermotomaculales</taxon>
        <taxon>Thermotomaculaceae</taxon>
        <taxon>Thermotomaculum</taxon>
    </lineage>
</organism>
<reference evidence="2 3" key="1">
    <citation type="journal article" date="2012" name="Extremophiles">
        <title>Thermotomaculum hydrothermale gen. nov., sp. nov., a novel heterotrophic thermophile within the phylum Acidobacteria from a deep-sea hydrothermal vent chimney in the Southern Okinawa Trough.</title>
        <authorList>
            <person name="Izumi H."/>
            <person name="Nunoura T."/>
            <person name="Miyazaki M."/>
            <person name="Mino S."/>
            <person name="Toki T."/>
            <person name="Takai K."/>
            <person name="Sako Y."/>
            <person name="Sawabe T."/>
            <person name="Nakagawa S."/>
        </authorList>
    </citation>
    <scope>NUCLEOTIDE SEQUENCE [LARGE SCALE GENOMIC DNA]</scope>
    <source>
        <strain evidence="2 3">AC55</strain>
    </source>
</reference>
<feature type="transmembrane region" description="Helical" evidence="1">
    <location>
        <begin position="149"/>
        <end position="171"/>
    </location>
</feature>
<dbReference type="RefSeq" id="WP_201328638.1">
    <property type="nucleotide sequence ID" value="NZ_AP017470.1"/>
</dbReference>
<keyword evidence="3" id="KW-1185">Reference proteome</keyword>
<keyword evidence="1" id="KW-0472">Membrane</keyword>
<evidence type="ECO:0008006" key="4">
    <source>
        <dbReference type="Google" id="ProtNLM"/>
    </source>
</evidence>
<dbReference type="AlphaFoldDB" id="A0A7R6SY16"/>
<gene>
    <name evidence="2" type="ORF">TTHT_0723</name>
</gene>
<feature type="transmembrane region" description="Helical" evidence="1">
    <location>
        <begin position="183"/>
        <end position="201"/>
    </location>
</feature>
<feature type="transmembrane region" description="Helical" evidence="1">
    <location>
        <begin position="83"/>
        <end position="102"/>
    </location>
</feature>
<feature type="transmembrane region" description="Helical" evidence="1">
    <location>
        <begin position="43"/>
        <end position="71"/>
    </location>
</feature>
<name>A0A7R6SY16_9BACT</name>
<protein>
    <recommendedName>
        <fullName evidence="4">Histidine kinase N-terminal 7TM region domain-containing protein</fullName>
    </recommendedName>
</protein>